<dbReference type="CDD" id="cd02028">
    <property type="entry name" value="UMPK_like"/>
    <property type="match status" value="1"/>
</dbReference>
<protein>
    <submittedName>
        <fullName evidence="2">Nucleoside kinase</fullName>
    </submittedName>
</protein>
<dbReference type="InterPro" id="IPR018163">
    <property type="entry name" value="Thr/Ala-tRNA-synth_IIc_edit"/>
</dbReference>
<dbReference type="Pfam" id="PF00485">
    <property type="entry name" value="PRK"/>
    <property type="match status" value="1"/>
</dbReference>
<dbReference type="SUPFAM" id="SSF81271">
    <property type="entry name" value="TGS-like"/>
    <property type="match status" value="1"/>
</dbReference>
<dbReference type="InterPro" id="IPR003593">
    <property type="entry name" value="AAA+_ATPase"/>
</dbReference>
<dbReference type="SUPFAM" id="SSF52540">
    <property type="entry name" value="P-loop containing nucleoside triphosphate hydrolases"/>
    <property type="match status" value="1"/>
</dbReference>
<feature type="domain" description="AAA+ ATPase" evidence="1">
    <location>
        <begin position="287"/>
        <end position="448"/>
    </location>
</feature>
<evidence type="ECO:0000313" key="2">
    <source>
        <dbReference type="EMBL" id="HIS48662.1"/>
    </source>
</evidence>
<accession>A0A9D1F7K0</accession>
<dbReference type="InterPro" id="IPR006083">
    <property type="entry name" value="PRK/URK"/>
</dbReference>
<dbReference type="GO" id="GO:0005524">
    <property type="term" value="F:ATP binding"/>
    <property type="evidence" value="ECO:0007669"/>
    <property type="project" value="InterPro"/>
</dbReference>
<dbReference type="Gene3D" id="3.40.50.300">
    <property type="entry name" value="P-loop containing nucleotide triphosphate hydrolases"/>
    <property type="match status" value="1"/>
</dbReference>
<dbReference type="GO" id="GO:0016301">
    <property type="term" value="F:kinase activity"/>
    <property type="evidence" value="ECO:0007669"/>
    <property type="project" value="UniProtKB-KW"/>
</dbReference>
<dbReference type="Proteomes" id="UP000823927">
    <property type="component" value="Unassembled WGS sequence"/>
</dbReference>
<dbReference type="PANTHER" id="PTHR10285">
    <property type="entry name" value="URIDINE KINASE"/>
    <property type="match status" value="1"/>
</dbReference>
<dbReference type="InterPro" id="IPR027417">
    <property type="entry name" value="P-loop_NTPase"/>
</dbReference>
<keyword evidence="2" id="KW-0808">Transferase</keyword>
<reference evidence="2" key="2">
    <citation type="journal article" date="2021" name="PeerJ">
        <title>Extensive microbial diversity within the chicken gut microbiome revealed by metagenomics and culture.</title>
        <authorList>
            <person name="Gilroy R."/>
            <person name="Ravi A."/>
            <person name="Getino M."/>
            <person name="Pursley I."/>
            <person name="Horton D.L."/>
            <person name="Alikhan N.F."/>
            <person name="Baker D."/>
            <person name="Gharbi K."/>
            <person name="Hall N."/>
            <person name="Watson M."/>
            <person name="Adriaenssens E.M."/>
            <person name="Foster-Nyarko E."/>
            <person name="Jarju S."/>
            <person name="Secka A."/>
            <person name="Antonio M."/>
            <person name="Oren A."/>
            <person name="Chaudhuri R.R."/>
            <person name="La Ragione R."/>
            <person name="Hildebrand F."/>
            <person name="Pallen M.J."/>
        </authorList>
    </citation>
    <scope>NUCLEOTIDE SEQUENCE</scope>
    <source>
        <strain evidence="2">CHK178-757</strain>
    </source>
</reference>
<dbReference type="AlphaFoldDB" id="A0A9D1F7K0"/>
<sequence length="553" mass="62683">MGDKVSVTCCGRTRSYPYGVTLESVSKDFMGDYGGNIILAKQNGKLRELYRRIKTDSAVEFITTAQKVGHQTYTRTATMLMTKAAEDILGKSCGKQVVVQYSLGKGLYCQLYGNVKLDEALLARIRERMDELVVMDLPIRKRTISTDDAIKIFHDAHMRDKENLFKYRRASKVNIYSLDGTEDYNYGYMAPSTGYIRLYDLHLYDDGFVLQLPDMASPNTLEPFVPSHKLFQVLKQSERWGEMLEVSTVGDLNDVISRGKVDQLILVQEALQEKNIGKIAQQIANENKRVILIAGPSSSGKTTFSHRLSIQLKAHGLRPHPIPVDDYFVDREKTPLDDQGKPNFESLGALNVDLFNEQMSALLRGERVELPSFNFITGKSEFRGNYKEIGEKDILVIEGIHGLNDDLTYSLHKDSKFKIYISALTQLNVDEHNRIPTTDGRLIRRIVRDAAARGSSCARTIAMWDSVRRGEEENIFPYQESADVMFNSVLIYELAILKIYAEPHLFGITKGQPEYDEAKRLLKFLDYFLGVSSENVPQNSILREFIGGSCFRV</sequence>
<dbReference type="EMBL" id="DVIT01000060">
    <property type="protein sequence ID" value="HIS48662.1"/>
    <property type="molecule type" value="Genomic_DNA"/>
</dbReference>
<dbReference type="InterPro" id="IPR012676">
    <property type="entry name" value="TGS-like"/>
</dbReference>
<gene>
    <name evidence="2" type="ORF">IAB46_14130</name>
</gene>
<evidence type="ECO:0000259" key="1">
    <source>
        <dbReference type="SMART" id="SM00382"/>
    </source>
</evidence>
<evidence type="ECO:0000313" key="3">
    <source>
        <dbReference type="Proteomes" id="UP000823927"/>
    </source>
</evidence>
<comment type="caution">
    <text evidence="2">The sequence shown here is derived from an EMBL/GenBank/DDBJ whole genome shotgun (WGS) entry which is preliminary data.</text>
</comment>
<name>A0A9D1F7K0_9FIRM</name>
<reference evidence="2" key="1">
    <citation type="submission" date="2020-10" db="EMBL/GenBank/DDBJ databases">
        <authorList>
            <person name="Gilroy R."/>
        </authorList>
    </citation>
    <scope>NUCLEOTIDE SEQUENCE</scope>
    <source>
        <strain evidence="2">CHK178-757</strain>
    </source>
</reference>
<dbReference type="SMART" id="SM00382">
    <property type="entry name" value="AAA"/>
    <property type="match status" value="1"/>
</dbReference>
<proteinExistence type="predicted"/>
<dbReference type="SUPFAM" id="SSF55186">
    <property type="entry name" value="ThrRS/AlaRS common domain"/>
    <property type="match status" value="1"/>
</dbReference>
<organism evidence="2 3">
    <name type="scientific">Candidatus Scybalocola faecigallinarum</name>
    <dbReference type="NCBI Taxonomy" id="2840941"/>
    <lineage>
        <taxon>Bacteria</taxon>
        <taxon>Bacillati</taxon>
        <taxon>Bacillota</taxon>
        <taxon>Clostridia</taxon>
        <taxon>Lachnospirales</taxon>
        <taxon>Lachnospiraceae</taxon>
        <taxon>Lachnospiraceae incertae sedis</taxon>
        <taxon>Candidatus Scybalocola (ex Gilroy et al. 2021)</taxon>
    </lineage>
</organism>
<dbReference type="CDD" id="cd01667">
    <property type="entry name" value="TGS_ThrRS"/>
    <property type="match status" value="1"/>
</dbReference>
<keyword evidence="2" id="KW-0418">Kinase</keyword>
<dbReference type="Gene3D" id="3.30.980.10">
    <property type="entry name" value="Threonyl-trna Synthetase, Chain A, domain 2"/>
    <property type="match status" value="1"/>
</dbReference>